<dbReference type="GO" id="GO:0044550">
    <property type="term" value="P:secondary metabolite biosynthetic process"/>
    <property type="evidence" value="ECO:0007669"/>
    <property type="project" value="UniProtKB-ARBA"/>
</dbReference>
<dbReference type="GO" id="GO:0008610">
    <property type="term" value="P:lipid biosynthetic process"/>
    <property type="evidence" value="ECO:0007669"/>
    <property type="project" value="UniProtKB-ARBA"/>
</dbReference>
<dbReference type="FunFam" id="3.40.50.12780:FF:000012">
    <property type="entry name" value="Non-ribosomal peptide synthetase"/>
    <property type="match status" value="1"/>
</dbReference>
<keyword evidence="3" id="KW-0596">Phosphopantetheine</keyword>
<gene>
    <name evidence="6" type="ORF">EV385_5280</name>
</gene>
<evidence type="ECO:0000256" key="1">
    <source>
        <dbReference type="ARBA" id="ARBA00001957"/>
    </source>
</evidence>
<protein>
    <submittedName>
        <fullName evidence="6">Amino acid adenylation domain-containing protein</fullName>
    </submittedName>
</protein>
<dbReference type="FunFam" id="1.10.1200.10:FF:000005">
    <property type="entry name" value="Nonribosomal peptide synthetase 1"/>
    <property type="match status" value="1"/>
</dbReference>
<dbReference type="InterPro" id="IPR001242">
    <property type="entry name" value="Condensation_dom"/>
</dbReference>
<dbReference type="CDD" id="cd19531">
    <property type="entry name" value="LCL_NRPS-like"/>
    <property type="match status" value="1"/>
</dbReference>
<dbReference type="Proteomes" id="UP000292564">
    <property type="component" value="Unassembled WGS sequence"/>
</dbReference>
<dbReference type="RefSeq" id="WP_130511853.1">
    <property type="nucleotide sequence ID" value="NZ_SHKY01000001.1"/>
</dbReference>
<dbReference type="Gene3D" id="3.30.559.10">
    <property type="entry name" value="Chloramphenicol acetyltransferase-like domain"/>
    <property type="match status" value="2"/>
</dbReference>
<dbReference type="SUPFAM" id="SSF56801">
    <property type="entry name" value="Acetyl-CoA synthetase-like"/>
    <property type="match status" value="1"/>
</dbReference>
<keyword evidence="4" id="KW-0597">Phosphoprotein</keyword>
<dbReference type="PROSITE" id="PS00012">
    <property type="entry name" value="PHOSPHOPANTETHEINE"/>
    <property type="match status" value="1"/>
</dbReference>
<dbReference type="NCBIfam" id="TIGR01733">
    <property type="entry name" value="AA-adenyl-dom"/>
    <property type="match status" value="1"/>
</dbReference>
<comment type="similarity">
    <text evidence="2">Belongs to the ATP-dependent AMP-binding enzyme family.</text>
</comment>
<dbReference type="GO" id="GO:0003824">
    <property type="term" value="F:catalytic activity"/>
    <property type="evidence" value="ECO:0007669"/>
    <property type="project" value="InterPro"/>
</dbReference>
<dbReference type="InterPro" id="IPR010071">
    <property type="entry name" value="AA_adenyl_dom"/>
</dbReference>
<name>A0A4Q7ZSB4_9ACTN</name>
<dbReference type="Pfam" id="PF13193">
    <property type="entry name" value="AMP-binding_C"/>
    <property type="match status" value="1"/>
</dbReference>
<dbReference type="InterPro" id="IPR025110">
    <property type="entry name" value="AMP-bd_C"/>
</dbReference>
<dbReference type="GO" id="GO:0031177">
    <property type="term" value="F:phosphopantetheine binding"/>
    <property type="evidence" value="ECO:0007669"/>
    <property type="project" value="InterPro"/>
</dbReference>
<dbReference type="InterPro" id="IPR000873">
    <property type="entry name" value="AMP-dep_synth/lig_dom"/>
</dbReference>
<dbReference type="InterPro" id="IPR006162">
    <property type="entry name" value="Ppantetheine_attach_site"/>
</dbReference>
<dbReference type="PANTHER" id="PTHR45527">
    <property type="entry name" value="NONRIBOSOMAL PEPTIDE SYNTHETASE"/>
    <property type="match status" value="1"/>
</dbReference>
<evidence type="ECO:0000256" key="4">
    <source>
        <dbReference type="ARBA" id="ARBA00022553"/>
    </source>
</evidence>
<evidence type="ECO:0000259" key="5">
    <source>
        <dbReference type="PROSITE" id="PS50075"/>
    </source>
</evidence>
<dbReference type="GO" id="GO:0043041">
    <property type="term" value="P:amino acid activation for nonribosomal peptide biosynthetic process"/>
    <property type="evidence" value="ECO:0007669"/>
    <property type="project" value="TreeGrafter"/>
</dbReference>
<dbReference type="Gene3D" id="3.30.300.30">
    <property type="match status" value="1"/>
</dbReference>
<dbReference type="PROSITE" id="PS00455">
    <property type="entry name" value="AMP_BINDING"/>
    <property type="match status" value="1"/>
</dbReference>
<dbReference type="InterPro" id="IPR036736">
    <property type="entry name" value="ACP-like_sf"/>
</dbReference>
<dbReference type="Pfam" id="PF00668">
    <property type="entry name" value="Condensation"/>
    <property type="match status" value="2"/>
</dbReference>
<organism evidence="6 7">
    <name type="scientific">Krasilnikovia cinnamomea</name>
    <dbReference type="NCBI Taxonomy" id="349313"/>
    <lineage>
        <taxon>Bacteria</taxon>
        <taxon>Bacillati</taxon>
        <taxon>Actinomycetota</taxon>
        <taxon>Actinomycetes</taxon>
        <taxon>Micromonosporales</taxon>
        <taxon>Micromonosporaceae</taxon>
        <taxon>Krasilnikovia</taxon>
    </lineage>
</organism>
<dbReference type="OrthoDB" id="5476914at2"/>
<evidence type="ECO:0000256" key="3">
    <source>
        <dbReference type="ARBA" id="ARBA00022450"/>
    </source>
</evidence>
<dbReference type="Gene3D" id="3.40.50.12780">
    <property type="entry name" value="N-terminal domain of ligase-like"/>
    <property type="match status" value="1"/>
</dbReference>
<dbReference type="InterPro" id="IPR020845">
    <property type="entry name" value="AMP-binding_CS"/>
</dbReference>
<dbReference type="Gene3D" id="1.10.1200.10">
    <property type="entry name" value="ACP-like"/>
    <property type="match status" value="1"/>
</dbReference>
<dbReference type="InterPro" id="IPR009081">
    <property type="entry name" value="PP-bd_ACP"/>
</dbReference>
<dbReference type="SUPFAM" id="SSF47336">
    <property type="entry name" value="ACP-like"/>
    <property type="match status" value="1"/>
</dbReference>
<reference evidence="6 7" key="1">
    <citation type="submission" date="2019-02" db="EMBL/GenBank/DDBJ databases">
        <title>Sequencing the genomes of 1000 actinobacteria strains.</title>
        <authorList>
            <person name="Klenk H.-P."/>
        </authorList>
    </citation>
    <scope>NUCLEOTIDE SEQUENCE [LARGE SCALE GENOMIC DNA]</scope>
    <source>
        <strain evidence="6 7">DSM 45162</strain>
    </source>
</reference>
<dbReference type="InterPro" id="IPR020806">
    <property type="entry name" value="PKS_PP-bd"/>
</dbReference>
<keyword evidence="7" id="KW-1185">Reference proteome</keyword>
<dbReference type="SUPFAM" id="SSF52777">
    <property type="entry name" value="CoA-dependent acyltransferases"/>
    <property type="match status" value="4"/>
</dbReference>
<dbReference type="Gene3D" id="3.30.559.30">
    <property type="entry name" value="Nonribosomal peptide synthetase, condensation domain"/>
    <property type="match status" value="2"/>
</dbReference>
<dbReference type="SMART" id="SM00823">
    <property type="entry name" value="PKS_PP"/>
    <property type="match status" value="1"/>
</dbReference>
<dbReference type="Pfam" id="PF00550">
    <property type="entry name" value="PP-binding"/>
    <property type="match status" value="1"/>
</dbReference>
<evidence type="ECO:0000313" key="7">
    <source>
        <dbReference type="Proteomes" id="UP000292564"/>
    </source>
</evidence>
<dbReference type="PANTHER" id="PTHR45527:SF1">
    <property type="entry name" value="FATTY ACID SYNTHASE"/>
    <property type="match status" value="1"/>
</dbReference>
<feature type="domain" description="Carrier" evidence="5">
    <location>
        <begin position="937"/>
        <end position="1011"/>
    </location>
</feature>
<sequence>MHSRTAPVSGLQRGMWFLDRMHPGSAAYTVPWVFTFDRPVDAELLQRAVDRIVDRHEALRTTFTLGPDGPRQVVHDRLPVPLRRGGYPDLAAAIAGEAAFDLTTGPLLRAVLVDARTLLLTVHHIVWDGASAGVFERELAECYTAEHEGREPVLPALATQYADHATTPVDDADEQLDYWRAQLAGAPARLDVPADRHRPTAGNFAGRTREFDLPDGTGSRVRTLATTADATPFVVQLAAFAALLNRYTGAADLLIGAPVSTRNRPELTDLIGYFVNLVPLRVRVDRADSFRALVEQVRDTVFDAFGYPDVPFDAIVDAVRPERAAGVPPLVQVVFGAHVEDPAPLRFGPLAATRRVEHNGTSKFDLTWSTFDDGDLRGEVEFSTDLFDAATVDRMIGHWRTLLDAVLADPDRPLWSVSLDVPAAAPERDRAPAAHCLHHGFEAAADRFPDRPALTYGDTTISYATLEQRANRLAHALIAHGVRRGDRVGMLLDRTDLTVVTILAVLKAGAAYVPVDPAAPDDRAAFVFADTAVRLVVADREVPDGLVRLDPAVASDGALPAARPEVPVGPDDLAYLIFTSGSTGRPKAVAVAHRQVARLMASGLPHFDFAETDVWTLFHSCAFDWTVWEIWGALLHGGRLVVVPYLLSRSPEDFAGLLAAERVTMLCQTPSALRQLEAALRAAPRPLPALRWVMLGGEALDPAVVRRWHALSGGAPAPLCNLYGITETTVHVTTHDVTPDHFARSLIGAPMPHLSVTVRDAWLQPCPIGVPGEMYVEGAGLADGYWARPGLTAQRFLPAPGGGRMYRTGDLARRLADGGLEYLGRGDDQVKIRGFRIELGEIESVLAAHPAVDDAVVTVYRPDGDEPRLAGYVTARGPAPTYPQLREHLAAALPVHMIPATVTVLPALPVTVNGKLDRAALPAPTAERADAGTRYAAPATPAERLLTRAWSQVLGVTDVGAQDNFFHLGGDSIRAVQLAAALREQGWAVTLADLFTAPTPAALAPLLRPVDASAGRTRPFDGLTADEVAALPADVVDAYPMAAMQLGMIFHMELSGDAGGYHNVNSFRVAGRLDEAAMRTAVADVIARHPVLRTSLHVVGHRQPLQLVHARMPAPVEITDLRALSPADRDAAVTEVFDALCATRFDPRRPPLFRVCAQRLTDDEFQLTIAEHHAILDGWSFTSLLTELLDRHRDPHRPAAPPPESTFRDFVAAEQAAADSADSAAFWRERLAGASGALFSDRTDSTEATIELPRTVERLLPDAPAQLAAAAEAAGTPIKAVALAAHVTALHRITGRSRLTTGLSVNGRLEERGGTDAYGLFLNTVPLALDLDALGDGPELVRALHEIETALLPHRRVPFARLARYMAGARLETCFALLRFHQLGRAGIVDDARTGCEPTLRYEPTNFALGAALVQDPGSGRTLLAVDHLRSLVPDGVADAYADAFASALGDLATATTPTAGGSAHRPVESPGRN</sequence>
<dbReference type="Pfam" id="PF00501">
    <property type="entry name" value="AMP-binding"/>
    <property type="match status" value="1"/>
</dbReference>
<evidence type="ECO:0000256" key="2">
    <source>
        <dbReference type="ARBA" id="ARBA00006432"/>
    </source>
</evidence>
<dbReference type="InterPro" id="IPR023213">
    <property type="entry name" value="CAT-like_dom_sf"/>
</dbReference>
<dbReference type="InterPro" id="IPR045851">
    <property type="entry name" value="AMP-bd_C_sf"/>
</dbReference>
<evidence type="ECO:0000313" key="6">
    <source>
        <dbReference type="EMBL" id="RZU53359.1"/>
    </source>
</evidence>
<dbReference type="FunFam" id="3.30.300.30:FF:000010">
    <property type="entry name" value="Enterobactin synthetase component F"/>
    <property type="match status" value="1"/>
</dbReference>
<dbReference type="EMBL" id="SHKY01000001">
    <property type="protein sequence ID" value="RZU53359.1"/>
    <property type="molecule type" value="Genomic_DNA"/>
</dbReference>
<dbReference type="PROSITE" id="PS50075">
    <property type="entry name" value="CARRIER"/>
    <property type="match status" value="1"/>
</dbReference>
<comment type="cofactor">
    <cofactor evidence="1">
        <name>pantetheine 4'-phosphate</name>
        <dbReference type="ChEBI" id="CHEBI:47942"/>
    </cofactor>
</comment>
<proteinExistence type="inferred from homology"/>
<dbReference type="GO" id="GO:0005737">
    <property type="term" value="C:cytoplasm"/>
    <property type="evidence" value="ECO:0007669"/>
    <property type="project" value="TreeGrafter"/>
</dbReference>
<accession>A0A4Q7ZSB4</accession>
<comment type="caution">
    <text evidence="6">The sequence shown here is derived from an EMBL/GenBank/DDBJ whole genome shotgun (WGS) entry which is preliminary data.</text>
</comment>
<dbReference type="InterPro" id="IPR042099">
    <property type="entry name" value="ANL_N_sf"/>
</dbReference>